<accession>A0AAP2DJU0</accession>
<proteinExistence type="predicted"/>
<evidence type="ECO:0000259" key="1">
    <source>
        <dbReference type="Pfam" id="PF13568"/>
    </source>
</evidence>
<name>A0AAP2DJU0_9BACT</name>
<reference evidence="2 3" key="1">
    <citation type="submission" date="2021-05" db="EMBL/GenBank/DDBJ databases">
        <title>A Polyphasic approach of four new species of the genus Ohtaekwangia: Ohtaekwangia histidinii sp. nov., Ohtaekwangia cretensis sp. nov., Ohtaekwangia indiensis sp. nov., Ohtaekwangia reichenbachii sp. nov. from diverse environment.</title>
        <authorList>
            <person name="Octaviana S."/>
        </authorList>
    </citation>
    <scope>NUCLEOTIDE SEQUENCE [LARGE SCALE GENOMIC DNA]</scope>
    <source>
        <strain evidence="2 3">PWU4</strain>
    </source>
</reference>
<gene>
    <name evidence="2" type="ORF">KK083_11380</name>
</gene>
<organism evidence="2 3">
    <name type="scientific">Chryseosolibacter histidini</name>
    <dbReference type="NCBI Taxonomy" id="2782349"/>
    <lineage>
        <taxon>Bacteria</taxon>
        <taxon>Pseudomonadati</taxon>
        <taxon>Bacteroidota</taxon>
        <taxon>Cytophagia</taxon>
        <taxon>Cytophagales</taxon>
        <taxon>Chryseotaleaceae</taxon>
        <taxon>Chryseosolibacter</taxon>
    </lineage>
</organism>
<sequence>MKRYLFCTAILVALIKGEGFSQNLELNCTQKLRTARATYEQGRLHEMRTLLEGCLKSGFTETEKVEAYRLLVLTYIYLEEPEQADAAMINLLSTDHFFEINEAVDPVEFKSLYKKFRTKPVFSYGAKFGVNTNQVNVIENHYIWAAAKGKGTYKSNAGINGTLLFEKNLKENLIINPEIMYSGSSFIYSNSDISTSDDQQSNDRAEFTITQSRLLLNLLVQYKFSKGKLDKTLSPYIAIGPSIGYLMNSSFGGDLTVGNQITIPNIPTKENYKTLTYAVTAAAGIKYKVGAFYLTADVRYVRGLVNVVKEDNRYKPTITNELLWNYGYVDNDFNLSQTMVNIGLIVPYFNPKKLIK</sequence>
<dbReference type="InterPro" id="IPR025665">
    <property type="entry name" value="Beta-barrel_OMP_2"/>
</dbReference>
<feature type="domain" description="Outer membrane protein beta-barrel" evidence="1">
    <location>
        <begin position="122"/>
        <end position="307"/>
    </location>
</feature>
<dbReference type="Pfam" id="PF13568">
    <property type="entry name" value="OMP_b-brl_2"/>
    <property type="match status" value="1"/>
</dbReference>
<evidence type="ECO:0000313" key="2">
    <source>
        <dbReference type="EMBL" id="MBT1697481.1"/>
    </source>
</evidence>
<dbReference type="EMBL" id="JAHESF010000009">
    <property type="protein sequence ID" value="MBT1697481.1"/>
    <property type="molecule type" value="Genomic_DNA"/>
</dbReference>
<dbReference type="AlphaFoldDB" id="A0AAP2DJU0"/>
<dbReference type="RefSeq" id="WP_254163351.1">
    <property type="nucleotide sequence ID" value="NZ_JAHESF010000009.1"/>
</dbReference>
<comment type="caution">
    <text evidence="2">The sequence shown here is derived from an EMBL/GenBank/DDBJ whole genome shotgun (WGS) entry which is preliminary data.</text>
</comment>
<dbReference type="Proteomes" id="UP001319200">
    <property type="component" value="Unassembled WGS sequence"/>
</dbReference>
<protein>
    <submittedName>
        <fullName evidence="2">Outer membrane beta-barrel protein</fullName>
    </submittedName>
</protein>
<evidence type="ECO:0000313" key="3">
    <source>
        <dbReference type="Proteomes" id="UP001319200"/>
    </source>
</evidence>
<keyword evidence="3" id="KW-1185">Reference proteome</keyword>